<dbReference type="RefSeq" id="WP_004721553.1">
    <property type="nucleotide sequence ID" value="NZ_BBRY01000026.1"/>
</dbReference>
<evidence type="ECO:0000256" key="1">
    <source>
        <dbReference type="SAM" id="Phobius"/>
    </source>
</evidence>
<proteinExistence type="predicted"/>
<comment type="caution">
    <text evidence="2">The sequence shown here is derived from an EMBL/GenBank/DDBJ whole genome shotgun (WGS) entry which is preliminary data.</text>
</comment>
<evidence type="ECO:0000313" key="2">
    <source>
        <dbReference type="EMBL" id="MCF0263935.1"/>
    </source>
</evidence>
<evidence type="ECO:0000313" key="3">
    <source>
        <dbReference type="Proteomes" id="UP000887320"/>
    </source>
</evidence>
<protein>
    <submittedName>
        <fullName evidence="2">DUF2474 family protein</fullName>
    </submittedName>
</protein>
<organism evidence="2 3">
    <name type="scientific">Acinetobacter guillouiae</name>
    <name type="common">Acinetobacter genomosp. 11</name>
    <dbReference type="NCBI Taxonomy" id="106649"/>
    <lineage>
        <taxon>Bacteria</taxon>
        <taxon>Pseudomonadati</taxon>
        <taxon>Pseudomonadota</taxon>
        <taxon>Gammaproteobacteria</taxon>
        <taxon>Moraxellales</taxon>
        <taxon>Moraxellaceae</taxon>
        <taxon>Acinetobacter</taxon>
    </lineage>
</organism>
<feature type="transmembrane region" description="Helical" evidence="1">
    <location>
        <begin position="12"/>
        <end position="36"/>
    </location>
</feature>
<accession>A0A6A1RRS1</accession>
<gene>
    <name evidence="2" type="ORF">KW868_05555</name>
</gene>
<keyword evidence="1" id="KW-0472">Membrane</keyword>
<dbReference type="Proteomes" id="UP000887320">
    <property type="component" value="Unassembled WGS sequence"/>
</dbReference>
<dbReference type="EMBL" id="JAHWXT010000001">
    <property type="protein sequence ID" value="MCF0263935.1"/>
    <property type="molecule type" value="Genomic_DNA"/>
</dbReference>
<name>A0A6A1RRS1_ACIGI</name>
<keyword evidence="1" id="KW-1133">Transmembrane helix</keyword>
<dbReference type="AlphaFoldDB" id="A0A6A1RRS1"/>
<reference evidence="2" key="1">
    <citation type="submission" date="2021-07" db="EMBL/GenBank/DDBJ databases">
        <authorList>
            <person name="Fernandez M."/>
            <person name="Pereira P."/>
            <person name="Torres Tejerizo G.A."/>
            <person name="Gonzalez P."/>
            <person name="Agostini E."/>
        </authorList>
    </citation>
    <scope>NUCLEOTIDE SEQUENCE</scope>
    <source>
        <strain evidence="2">SFC 500-1A</strain>
    </source>
</reference>
<sequence>MNKYIKQLNPATWFILLWCFGFAALALIAGLFRLMLSFAY</sequence>
<keyword evidence="1" id="KW-0812">Transmembrane</keyword>